<dbReference type="InterPro" id="IPR007119">
    <property type="entry name" value="Phage_tail_spike_N"/>
</dbReference>
<accession>A0A919X5P3</accession>
<feature type="domain" description="Tail spike" evidence="1">
    <location>
        <begin position="1"/>
        <end position="161"/>
    </location>
</feature>
<comment type="caution">
    <text evidence="2">The sequence shown here is derived from an EMBL/GenBank/DDBJ whole genome shotgun (WGS) entry which is preliminary data.</text>
</comment>
<name>A0A919X5P3_9BACI</name>
<organism evidence="2 3">
    <name type="scientific">Ornithinibacillus bavariensis</name>
    <dbReference type="NCBI Taxonomy" id="545502"/>
    <lineage>
        <taxon>Bacteria</taxon>
        <taxon>Bacillati</taxon>
        <taxon>Bacillota</taxon>
        <taxon>Bacilli</taxon>
        <taxon>Bacillales</taxon>
        <taxon>Bacillaceae</taxon>
        <taxon>Ornithinibacillus</taxon>
    </lineage>
</organism>
<dbReference type="Pfam" id="PF06605">
    <property type="entry name" value="Prophage_tail"/>
    <property type="match status" value="1"/>
</dbReference>
<gene>
    <name evidence="2" type="ORF">J43TS3_10020</name>
</gene>
<evidence type="ECO:0000259" key="1">
    <source>
        <dbReference type="Pfam" id="PF06605"/>
    </source>
</evidence>
<dbReference type="EMBL" id="BORP01000001">
    <property type="protein sequence ID" value="GIO26391.1"/>
    <property type="molecule type" value="Genomic_DNA"/>
</dbReference>
<evidence type="ECO:0000313" key="2">
    <source>
        <dbReference type="EMBL" id="GIO26391.1"/>
    </source>
</evidence>
<dbReference type="NCBIfam" id="TIGR01665">
    <property type="entry name" value="put_anti_recept"/>
    <property type="match status" value="1"/>
</dbReference>
<dbReference type="AlphaFoldDB" id="A0A919X5P3"/>
<sequence length="171" mass="19181">MQREIDPLDVITRLIPLGTRIESEDENAADISQARLTIASVNGGLDYLDDLDLQEEFGIVEGEVIFDDVTQPNILKTRGQQFLNSQKASKTSYDVNPVDVSLIDSSFEAFECGNWHQIINPVFEIDEPLQIIEQTIDINVPQNASLTIGEKYKSLTHYQIEANKKTKSVAQ</sequence>
<dbReference type="InterPro" id="IPR010572">
    <property type="entry name" value="Tail_dom"/>
</dbReference>
<proteinExistence type="predicted"/>
<reference evidence="2" key="1">
    <citation type="submission" date="2021-03" db="EMBL/GenBank/DDBJ databases">
        <title>Antimicrobial resistance genes in bacteria isolated from Japanese honey, and their potential for conferring macrolide and lincosamide resistance in the American foulbrood pathogen Paenibacillus larvae.</title>
        <authorList>
            <person name="Okamoto M."/>
            <person name="Kumagai M."/>
            <person name="Kanamori H."/>
            <person name="Takamatsu D."/>
        </authorList>
    </citation>
    <scope>NUCLEOTIDE SEQUENCE</scope>
    <source>
        <strain evidence="2">J43TS3</strain>
    </source>
</reference>
<protein>
    <recommendedName>
        <fullName evidence="1">Tail spike domain-containing protein</fullName>
    </recommendedName>
</protein>
<keyword evidence="3" id="KW-1185">Reference proteome</keyword>
<dbReference type="Proteomes" id="UP000676917">
    <property type="component" value="Unassembled WGS sequence"/>
</dbReference>
<evidence type="ECO:0000313" key="3">
    <source>
        <dbReference type="Proteomes" id="UP000676917"/>
    </source>
</evidence>
<dbReference type="RefSeq" id="WP_212919856.1">
    <property type="nucleotide sequence ID" value="NZ_BORP01000001.1"/>
</dbReference>